<dbReference type="PRINTS" id="PR00412">
    <property type="entry name" value="EPOXHYDRLASE"/>
</dbReference>
<protein>
    <submittedName>
        <fullName evidence="3">Alpha/beta fold hydrolase</fullName>
    </submittedName>
</protein>
<keyword evidence="4" id="KW-1185">Reference proteome</keyword>
<proteinExistence type="predicted"/>
<dbReference type="PANTHER" id="PTHR43798">
    <property type="entry name" value="MONOACYLGLYCEROL LIPASE"/>
    <property type="match status" value="1"/>
</dbReference>
<evidence type="ECO:0000313" key="4">
    <source>
        <dbReference type="Proteomes" id="UP001589619"/>
    </source>
</evidence>
<dbReference type="GO" id="GO:0016787">
    <property type="term" value="F:hydrolase activity"/>
    <property type="evidence" value="ECO:0007669"/>
    <property type="project" value="UniProtKB-KW"/>
</dbReference>
<dbReference type="PRINTS" id="PR00111">
    <property type="entry name" value="ABHYDROLASE"/>
</dbReference>
<evidence type="ECO:0000259" key="2">
    <source>
        <dbReference type="Pfam" id="PF00561"/>
    </source>
</evidence>
<evidence type="ECO:0000256" key="1">
    <source>
        <dbReference type="ARBA" id="ARBA00022801"/>
    </source>
</evidence>
<accession>A0ABV5W7K6</accession>
<dbReference type="RefSeq" id="WP_344916580.1">
    <property type="nucleotide sequence ID" value="NZ_BAAAYO010000020.1"/>
</dbReference>
<dbReference type="PANTHER" id="PTHR43798:SF31">
    <property type="entry name" value="AB HYDROLASE SUPERFAMILY PROTEIN YCLE"/>
    <property type="match status" value="1"/>
</dbReference>
<name>A0ABV5W7K6_9BACL</name>
<reference evidence="3 4" key="1">
    <citation type="submission" date="2024-09" db="EMBL/GenBank/DDBJ databases">
        <authorList>
            <person name="Sun Q."/>
            <person name="Mori K."/>
        </authorList>
    </citation>
    <scope>NUCLEOTIDE SEQUENCE [LARGE SCALE GENOMIC DNA]</scope>
    <source>
        <strain evidence="3 4">JCM 12520</strain>
    </source>
</reference>
<dbReference type="Gene3D" id="3.40.50.1820">
    <property type="entry name" value="alpha/beta hydrolase"/>
    <property type="match status" value="1"/>
</dbReference>
<dbReference type="Pfam" id="PF00561">
    <property type="entry name" value="Abhydrolase_1"/>
    <property type="match status" value="1"/>
</dbReference>
<organism evidence="3 4">
    <name type="scientific">Paenibacillus hodogayensis</name>
    <dbReference type="NCBI Taxonomy" id="279208"/>
    <lineage>
        <taxon>Bacteria</taxon>
        <taxon>Bacillati</taxon>
        <taxon>Bacillota</taxon>
        <taxon>Bacilli</taxon>
        <taxon>Bacillales</taxon>
        <taxon>Paenibacillaceae</taxon>
        <taxon>Paenibacillus</taxon>
    </lineage>
</organism>
<dbReference type="SUPFAM" id="SSF53474">
    <property type="entry name" value="alpha/beta-Hydrolases"/>
    <property type="match status" value="1"/>
</dbReference>
<dbReference type="Proteomes" id="UP001589619">
    <property type="component" value="Unassembled WGS sequence"/>
</dbReference>
<evidence type="ECO:0000313" key="3">
    <source>
        <dbReference type="EMBL" id="MFB9756567.1"/>
    </source>
</evidence>
<sequence>MKTKKLTKHAIDIAYRDEGQGMPVVLLHGFCGSSAYFDEIVPLLRGKARLIVPDLPGHGQSGTPTAPYPIESFADDISELIESLGIPKAIWFGHSLGGYVTLAAAERHAAGITAYGLIHSTAYPDDDKGKETRLKSIQTIRDTGIQPFVDGLIPKLFAPEHVQTMVDKIETAKKIGYTTTTEGAIRTLEAMRGRPDRNAVLEAVNCPILLVAGESDQIIKPDKTFSVNKDNITQVLIQGSGHMSMMEHPQRLTDALLAFLSDINL</sequence>
<gene>
    <name evidence="3" type="ORF">ACFFNY_33750</name>
</gene>
<comment type="caution">
    <text evidence="3">The sequence shown here is derived from an EMBL/GenBank/DDBJ whole genome shotgun (WGS) entry which is preliminary data.</text>
</comment>
<feature type="domain" description="AB hydrolase-1" evidence="2">
    <location>
        <begin position="23"/>
        <end position="113"/>
    </location>
</feature>
<dbReference type="EMBL" id="JBHMAG010000024">
    <property type="protein sequence ID" value="MFB9756567.1"/>
    <property type="molecule type" value="Genomic_DNA"/>
</dbReference>
<keyword evidence="1 3" id="KW-0378">Hydrolase</keyword>
<dbReference type="InterPro" id="IPR000639">
    <property type="entry name" value="Epox_hydrolase-like"/>
</dbReference>
<dbReference type="InterPro" id="IPR000073">
    <property type="entry name" value="AB_hydrolase_1"/>
</dbReference>
<dbReference type="InterPro" id="IPR050266">
    <property type="entry name" value="AB_hydrolase_sf"/>
</dbReference>
<dbReference type="InterPro" id="IPR029058">
    <property type="entry name" value="AB_hydrolase_fold"/>
</dbReference>